<keyword evidence="3" id="KW-1185">Reference proteome</keyword>
<comment type="caution">
    <text evidence="2">The sequence shown here is derived from an EMBL/GenBank/DDBJ whole genome shotgun (WGS) entry which is preliminary data.</text>
</comment>
<dbReference type="RefSeq" id="XP_060301202.1">
    <property type="nucleotide sequence ID" value="XM_060433539.1"/>
</dbReference>
<dbReference type="EMBL" id="JAUIRO010000002">
    <property type="protein sequence ID" value="KAK0728347.1"/>
    <property type="molecule type" value="Genomic_DNA"/>
</dbReference>
<sequence length="248" mass="27104">MLLNKTCRPASSLHSTELRRRNEVRHLPLLACLMSRVASVEAGMFGNSLCCLLSNPRAALPVSCWVLSSLATLCLGVFLRFRKQALPRSVEQAGAKGARELGVIADHIRELAVCHGHCTCRLVHRVAMLVCTCNFDPTLFLTQCPLYPYIPDPSTSLSSTSPLLVCLSSEPRRPCPSATAGAKSRLTRYTAVLVSPATPDRTRAGYTAKLYISPHRSRLNPQNGPPDCGRGRRLRAPLPRLHQSRPSG</sequence>
<evidence type="ECO:0000313" key="3">
    <source>
        <dbReference type="Proteomes" id="UP001172101"/>
    </source>
</evidence>
<accession>A0AA40E7V7</accession>
<dbReference type="GeneID" id="85316810"/>
<dbReference type="AlphaFoldDB" id="A0AA40E7V7"/>
<organism evidence="2 3">
    <name type="scientific">Lasiosphaeria miniovina</name>
    <dbReference type="NCBI Taxonomy" id="1954250"/>
    <lineage>
        <taxon>Eukaryota</taxon>
        <taxon>Fungi</taxon>
        <taxon>Dikarya</taxon>
        <taxon>Ascomycota</taxon>
        <taxon>Pezizomycotina</taxon>
        <taxon>Sordariomycetes</taxon>
        <taxon>Sordariomycetidae</taxon>
        <taxon>Sordariales</taxon>
        <taxon>Lasiosphaeriaceae</taxon>
        <taxon>Lasiosphaeria</taxon>
    </lineage>
</organism>
<dbReference type="Proteomes" id="UP001172101">
    <property type="component" value="Unassembled WGS sequence"/>
</dbReference>
<protein>
    <submittedName>
        <fullName evidence="2">Uncharacterized protein</fullName>
    </submittedName>
</protein>
<proteinExistence type="predicted"/>
<gene>
    <name evidence="2" type="ORF">B0T26DRAFT_167393</name>
</gene>
<evidence type="ECO:0000313" key="2">
    <source>
        <dbReference type="EMBL" id="KAK0728347.1"/>
    </source>
</evidence>
<feature type="region of interest" description="Disordered" evidence="1">
    <location>
        <begin position="214"/>
        <end position="248"/>
    </location>
</feature>
<name>A0AA40E7V7_9PEZI</name>
<evidence type="ECO:0000256" key="1">
    <source>
        <dbReference type="SAM" id="MobiDB-lite"/>
    </source>
</evidence>
<reference evidence="2" key="1">
    <citation type="submission" date="2023-06" db="EMBL/GenBank/DDBJ databases">
        <title>Genome-scale phylogeny and comparative genomics of the fungal order Sordariales.</title>
        <authorList>
            <consortium name="Lawrence Berkeley National Laboratory"/>
            <person name="Hensen N."/>
            <person name="Bonometti L."/>
            <person name="Westerberg I."/>
            <person name="Brannstrom I.O."/>
            <person name="Guillou S."/>
            <person name="Cros-Aarteil S."/>
            <person name="Calhoun S."/>
            <person name="Haridas S."/>
            <person name="Kuo A."/>
            <person name="Mondo S."/>
            <person name="Pangilinan J."/>
            <person name="Riley R."/>
            <person name="LaButti K."/>
            <person name="Andreopoulos B."/>
            <person name="Lipzen A."/>
            <person name="Chen C."/>
            <person name="Yanf M."/>
            <person name="Daum C."/>
            <person name="Ng V."/>
            <person name="Clum A."/>
            <person name="Steindorff A."/>
            <person name="Ohm R."/>
            <person name="Martin F."/>
            <person name="Silar P."/>
            <person name="Natvig D."/>
            <person name="Lalanne C."/>
            <person name="Gautier V."/>
            <person name="Ament-velasquez S.L."/>
            <person name="Kruys A."/>
            <person name="Hutchinson M.I."/>
            <person name="Powell A.J."/>
            <person name="Barry K."/>
            <person name="Miller A.N."/>
            <person name="Grigoriev I.V."/>
            <person name="Debuchy R."/>
            <person name="Gladieux P."/>
            <person name="Thoren M.H."/>
            <person name="Johannesson H."/>
        </authorList>
    </citation>
    <scope>NUCLEOTIDE SEQUENCE</scope>
    <source>
        <strain evidence="2">SMH2392-1A</strain>
    </source>
</reference>